<proteinExistence type="predicted"/>
<dbReference type="KEGG" id="dpl:KGM_208178"/>
<reference evidence="2 3" key="1">
    <citation type="journal article" date="2011" name="Cell">
        <title>The monarch butterfly genome yields insights into long-distance migration.</title>
        <authorList>
            <person name="Zhan S."/>
            <person name="Merlin C."/>
            <person name="Boore J.L."/>
            <person name="Reppert S.M."/>
        </authorList>
    </citation>
    <scope>NUCLEOTIDE SEQUENCE [LARGE SCALE GENOMIC DNA]</scope>
    <source>
        <strain evidence="2">F-2</strain>
    </source>
</reference>
<evidence type="ECO:0000313" key="2">
    <source>
        <dbReference type="EMBL" id="OWR47704.1"/>
    </source>
</evidence>
<feature type="region of interest" description="Disordered" evidence="1">
    <location>
        <begin position="1"/>
        <end position="49"/>
    </location>
</feature>
<evidence type="ECO:0000313" key="3">
    <source>
        <dbReference type="Proteomes" id="UP000007151"/>
    </source>
</evidence>
<dbReference type="EMBL" id="AGBW02010793">
    <property type="protein sequence ID" value="OWR47704.1"/>
    <property type="molecule type" value="Genomic_DNA"/>
</dbReference>
<sequence length="49" mass="5491">MDEYSGDTLLDGACRPPPPKRHYSGDEELPKHHPTRAPRVVLKNKNAVP</sequence>
<evidence type="ECO:0000256" key="1">
    <source>
        <dbReference type="SAM" id="MobiDB-lite"/>
    </source>
</evidence>
<dbReference type="AlphaFoldDB" id="A0A212F1V4"/>
<name>A0A212F1V4_DANPL</name>
<dbReference type="Proteomes" id="UP000007151">
    <property type="component" value="Unassembled WGS sequence"/>
</dbReference>
<keyword evidence="3" id="KW-1185">Reference proteome</keyword>
<dbReference type="InParanoid" id="A0A212F1V4"/>
<organism evidence="2 3">
    <name type="scientific">Danaus plexippus plexippus</name>
    <dbReference type="NCBI Taxonomy" id="278856"/>
    <lineage>
        <taxon>Eukaryota</taxon>
        <taxon>Metazoa</taxon>
        <taxon>Ecdysozoa</taxon>
        <taxon>Arthropoda</taxon>
        <taxon>Hexapoda</taxon>
        <taxon>Insecta</taxon>
        <taxon>Pterygota</taxon>
        <taxon>Neoptera</taxon>
        <taxon>Endopterygota</taxon>
        <taxon>Lepidoptera</taxon>
        <taxon>Glossata</taxon>
        <taxon>Ditrysia</taxon>
        <taxon>Papilionoidea</taxon>
        <taxon>Nymphalidae</taxon>
        <taxon>Danainae</taxon>
        <taxon>Danaini</taxon>
        <taxon>Danaina</taxon>
        <taxon>Danaus</taxon>
        <taxon>Danaus</taxon>
    </lineage>
</organism>
<accession>A0A212F1V4</accession>
<protein>
    <submittedName>
        <fullName evidence="2">Uncharacterized protein</fullName>
    </submittedName>
</protein>
<gene>
    <name evidence="2" type="ORF">KGM_208178</name>
</gene>
<comment type="caution">
    <text evidence="2">The sequence shown here is derived from an EMBL/GenBank/DDBJ whole genome shotgun (WGS) entry which is preliminary data.</text>
</comment>